<dbReference type="Proteomes" id="UP000028878">
    <property type="component" value="Unassembled WGS sequence"/>
</dbReference>
<name>A0A1L1PVB6_HYDIT</name>
<organism evidence="2 3">
    <name type="scientific">Hydrogenophaga intermedia</name>
    <dbReference type="NCBI Taxonomy" id="65786"/>
    <lineage>
        <taxon>Bacteria</taxon>
        <taxon>Pseudomonadati</taxon>
        <taxon>Pseudomonadota</taxon>
        <taxon>Betaproteobacteria</taxon>
        <taxon>Burkholderiales</taxon>
        <taxon>Comamonadaceae</taxon>
        <taxon>Hydrogenophaga</taxon>
    </lineage>
</organism>
<dbReference type="GO" id="GO:0016758">
    <property type="term" value="F:hexosyltransferase activity"/>
    <property type="evidence" value="ECO:0007669"/>
    <property type="project" value="TreeGrafter"/>
</dbReference>
<dbReference type="RefSeq" id="WP_009516002.1">
    <property type="nucleotide sequence ID" value="NZ_CCAE010000059.1"/>
</dbReference>
<dbReference type="Gene3D" id="3.40.50.2000">
    <property type="entry name" value="Glycogen Phosphorylase B"/>
    <property type="match status" value="2"/>
</dbReference>
<keyword evidence="2" id="KW-0808">Transferase</keyword>
<dbReference type="SUPFAM" id="SSF53756">
    <property type="entry name" value="UDP-Glycosyltransferase/glycogen phosphorylase"/>
    <property type="match status" value="1"/>
</dbReference>
<dbReference type="InterPro" id="IPR050194">
    <property type="entry name" value="Glycosyltransferase_grp1"/>
</dbReference>
<reference evidence="3" key="1">
    <citation type="submission" date="2014-02" db="EMBL/GenBank/DDBJ databases">
        <authorList>
            <person name="Gan H."/>
        </authorList>
    </citation>
    <scope>NUCLEOTIDE SEQUENCE [LARGE SCALE GENOMIC DNA]</scope>
    <source>
        <strain evidence="3">S1</strain>
    </source>
</reference>
<proteinExistence type="predicted"/>
<dbReference type="NCBIfam" id="NF007640">
    <property type="entry name" value="PRK10307.1"/>
    <property type="match status" value="1"/>
</dbReference>
<gene>
    <name evidence="2" type="ORF">BN948_04396</name>
</gene>
<dbReference type="PANTHER" id="PTHR45947:SF3">
    <property type="entry name" value="SULFOQUINOVOSYL TRANSFERASE SQD2"/>
    <property type="match status" value="1"/>
</dbReference>
<dbReference type="Pfam" id="PF13692">
    <property type="entry name" value="Glyco_trans_1_4"/>
    <property type="match status" value="1"/>
</dbReference>
<evidence type="ECO:0000313" key="3">
    <source>
        <dbReference type="Proteomes" id="UP000028878"/>
    </source>
</evidence>
<feature type="domain" description="Glycosyltransferase subfamily 4-like N-terminal" evidence="1">
    <location>
        <begin position="15"/>
        <end position="202"/>
    </location>
</feature>
<dbReference type="Pfam" id="PF13579">
    <property type="entry name" value="Glyco_trans_4_4"/>
    <property type="match status" value="1"/>
</dbReference>
<evidence type="ECO:0000259" key="1">
    <source>
        <dbReference type="Pfam" id="PF13579"/>
    </source>
</evidence>
<dbReference type="AlphaFoldDB" id="A0A1L1PVB6"/>
<dbReference type="CDD" id="cd03794">
    <property type="entry name" value="GT4_WbuB-like"/>
    <property type="match status" value="1"/>
</dbReference>
<keyword evidence="3" id="KW-1185">Reference proteome</keyword>
<protein>
    <submittedName>
        <fullName evidence="2">Putative glycosyl transferase</fullName>
    </submittedName>
</protein>
<dbReference type="EMBL" id="CCAE010000059">
    <property type="protein sequence ID" value="CDN89956.1"/>
    <property type="molecule type" value="Genomic_DNA"/>
</dbReference>
<sequence precursor="true">MKLLIYGINFAPELTGIGKYTGEMARWLAEAGHEVRVITAPPYYPDWTVGEGYSARRYRREQWHGVQVIRTPLWVPHQPGGAKRLLHLASFALASLPALAAQWRWKPDVVWVVEPPLMCAPAAAAFAALRGAGSWLHIQDYEVDAAFDLGLIKGRTLRRWVQRAEGWLMRRFDRVSTISGRMVDRALDKGVAPGRVLHFPNWVDIGGITPLDAPSDYRAELGLAPDAVVALYSGNMGNKQGLEVLADAARLLRDEPRIQLVFGGKGSGRADLQARCAGLDNVRFLDLQPLERLNHWLGLADVHLLPQRADAADLVMPSKLTGMLASGRAVLATALPGTELCRVVEQDAACGLVVPPENPAALAEALRALAADPTRRAELGANGRRYAEAELSRDAVLHRFEAQLLALAQTRSMNAGFDPSTGQKGEAS</sequence>
<dbReference type="PANTHER" id="PTHR45947">
    <property type="entry name" value="SULFOQUINOVOSYL TRANSFERASE SQD2"/>
    <property type="match status" value="1"/>
</dbReference>
<reference evidence="3" key="2">
    <citation type="submission" date="2014-11" db="EMBL/GenBank/DDBJ databases">
        <title>Draft genome sequence of Hydrogenophaga intermedia S1.</title>
        <authorList>
            <person name="Gan H.M."/>
            <person name="Chew T.H."/>
            <person name="Stolz A."/>
        </authorList>
    </citation>
    <scope>NUCLEOTIDE SEQUENCE [LARGE SCALE GENOMIC DNA]</scope>
    <source>
        <strain evidence="3">S1</strain>
    </source>
</reference>
<accession>A0A1L1PVB6</accession>
<evidence type="ECO:0000313" key="2">
    <source>
        <dbReference type="EMBL" id="CDN89956.1"/>
    </source>
</evidence>
<dbReference type="InterPro" id="IPR028098">
    <property type="entry name" value="Glyco_trans_4-like_N"/>
</dbReference>